<dbReference type="Gene3D" id="3.40.50.300">
    <property type="entry name" value="P-loop containing nucleotide triphosphate hydrolases"/>
    <property type="match status" value="1"/>
</dbReference>
<evidence type="ECO:0000259" key="1">
    <source>
        <dbReference type="Pfam" id="PF01695"/>
    </source>
</evidence>
<dbReference type="EMBL" id="JACJLA010000027">
    <property type="protein sequence ID" value="MBM6913626.1"/>
    <property type="molecule type" value="Genomic_DNA"/>
</dbReference>
<dbReference type="InterPro" id="IPR002611">
    <property type="entry name" value="IstB_ATP-bd"/>
</dbReference>
<evidence type="ECO:0000313" key="2">
    <source>
        <dbReference type="EMBL" id="MBM6913626.1"/>
    </source>
</evidence>
<proteinExistence type="predicted"/>
<dbReference type="GO" id="GO:0005524">
    <property type="term" value="F:ATP binding"/>
    <property type="evidence" value="ECO:0007669"/>
    <property type="project" value="UniProtKB-KW"/>
</dbReference>
<comment type="caution">
    <text evidence="2">The sequence shown here is derived from an EMBL/GenBank/DDBJ whole genome shotgun (WGS) entry which is preliminary data.</text>
</comment>
<feature type="domain" description="IstB-like ATP-binding" evidence="1">
    <location>
        <begin position="169"/>
        <end position="278"/>
    </location>
</feature>
<keyword evidence="2" id="KW-0067">ATP-binding</keyword>
<dbReference type="Pfam" id="PF01695">
    <property type="entry name" value="IstB_IS21"/>
    <property type="match status" value="1"/>
</dbReference>
<dbReference type="CDD" id="cd00009">
    <property type="entry name" value="AAA"/>
    <property type="match status" value="1"/>
</dbReference>
<keyword evidence="2" id="KW-0547">Nucleotide-binding</keyword>
<accession>A0ABS2GHH3</accession>
<organism evidence="2 3">
    <name type="scientific">Veillonella magna</name>
    <dbReference type="NCBI Taxonomy" id="464322"/>
    <lineage>
        <taxon>Bacteria</taxon>
        <taxon>Bacillati</taxon>
        <taxon>Bacillota</taxon>
        <taxon>Negativicutes</taxon>
        <taxon>Veillonellales</taxon>
        <taxon>Veillonellaceae</taxon>
        <taxon>Veillonella</taxon>
    </lineage>
</organism>
<dbReference type="PANTHER" id="PTHR30050">
    <property type="entry name" value="CHROMOSOMAL REPLICATION INITIATOR PROTEIN DNAA"/>
    <property type="match status" value="1"/>
</dbReference>
<dbReference type="PANTHER" id="PTHR30050:SF4">
    <property type="entry name" value="ATP-BINDING PROTEIN RV3427C IN INSERTION SEQUENCE-RELATED"/>
    <property type="match status" value="1"/>
</dbReference>
<dbReference type="SUPFAM" id="SSF52540">
    <property type="entry name" value="P-loop containing nucleoside triphosphate hydrolases"/>
    <property type="match status" value="1"/>
</dbReference>
<dbReference type="Proteomes" id="UP000707138">
    <property type="component" value="Unassembled WGS sequence"/>
</dbReference>
<reference evidence="2 3" key="1">
    <citation type="journal article" date="2021" name="Sci. Rep.">
        <title>The distribution of antibiotic resistance genes in chicken gut microbiota commensals.</title>
        <authorList>
            <person name="Juricova H."/>
            <person name="Matiasovicova J."/>
            <person name="Kubasova T."/>
            <person name="Cejkova D."/>
            <person name="Rychlik I."/>
        </authorList>
    </citation>
    <scope>NUCLEOTIDE SEQUENCE [LARGE SCALE GENOMIC DNA]</scope>
    <source>
        <strain evidence="2 3">An537</strain>
    </source>
</reference>
<protein>
    <submittedName>
        <fullName evidence="2">ATP-binding protein</fullName>
    </submittedName>
</protein>
<sequence>MADNKQMECMGRVTDILPMTMQDGMASAPQGGGYMDDIIAQYQRRIDEALAREHITLTDTAKQTEALFFPLLEFAESNEHCTFHCPGIDACDHIHKGYTARMDENGHISYAKCRMNSASHTGLSPATLKDAAQIPARYQAMTFANLKTGTNNQSAVVYARQLVKEGTAAKGLFLTGPMGIGKTHLAVATLQAWADEGHSGIFCNVSRLLEKLRGCIDTGKARELYLRPLEEADMVVLDNLGGERDTEWTREELLRIIENRYEDRKLMVITSNLTLEQFVWRKDVRWQRICHLIADSCMAFKLTAPSA</sequence>
<dbReference type="InterPro" id="IPR027417">
    <property type="entry name" value="P-loop_NTPase"/>
</dbReference>
<gene>
    <name evidence="2" type="ORF">H6A01_09895</name>
</gene>
<keyword evidence="3" id="KW-1185">Reference proteome</keyword>
<dbReference type="RefSeq" id="WP_205088477.1">
    <property type="nucleotide sequence ID" value="NZ_JACJLA010000027.1"/>
</dbReference>
<name>A0ABS2GHH3_9FIRM</name>
<evidence type="ECO:0000313" key="3">
    <source>
        <dbReference type="Proteomes" id="UP000707138"/>
    </source>
</evidence>